<evidence type="ECO:0000313" key="1">
    <source>
        <dbReference type="EMBL" id="CAG8690376.1"/>
    </source>
</evidence>
<organism evidence="1 2">
    <name type="scientific">Dentiscutata erythropus</name>
    <dbReference type="NCBI Taxonomy" id="1348616"/>
    <lineage>
        <taxon>Eukaryota</taxon>
        <taxon>Fungi</taxon>
        <taxon>Fungi incertae sedis</taxon>
        <taxon>Mucoromycota</taxon>
        <taxon>Glomeromycotina</taxon>
        <taxon>Glomeromycetes</taxon>
        <taxon>Diversisporales</taxon>
        <taxon>Gigasporaceae</taxon>
        <taxon>Dentiscutata</taxon>
    </lineage>
</organism>
<evidence type="ECO:0000313" key="2">
    <source>
        <dbReference type="Proteomes" id="UP000789405"/>
    </source>
</evidence>
<name>A0A9N9EQM9_9GLOM</name>
<accession>A0A9N9EQM9</accession>
<dbReference type="AlphaFoldDB" id="A0A9N9EQM9"/>
<proteinExistence type="predicted"/>
<reference evidence="1" key="1">
    <citation type="submission" date="2021-06" db="EMBL/GenBank/DDBJ databases">
        <authorList>
            <person name="Kallberg Y."/>
            <person name="Tangrot J."/>
            <person name="Rosling A."/>
        </authorList>
    </citation>
    <scope>NUCLEOTIDE SEQUENCE</scope>
    <source>
        <strain evidence="1">MA453B</strain>
    </source>
</reference>
<protein>
    <submittedName>
        <fullName evidence="1">15696_t:CDS:1</fullName>
    </submittedName>
</protein>
<keyword evidence="2" id="KW-1185">Reference proteome</keyword>
<dbReference type="Proteomes" id="UP000789405">
    <property type="component" value="Unassembled WGS sequence"/>
</dbReference>
<dbReference type="EMBL" id="CAJVPY010008026">
    <property type="protein sequence ID" value="CAG8690376.1"/>
    <property type="molecule type" value="Genomic_DNA"/>
</dbReference>
<gene>
    <name evidence="1" type="ORF">DERYTH_LOCUS12334</name>
</gene>
<comment type="caution">
    <text evidence="1">The sequence shown here is derived from an EMBL/GenBank/DDBJ whole genome shotgun (WGS) entry which is preliminary data.</text>
</comment>
<sequence>MLAYKKGGNSEGKMKNLINRYLELLENFSSKSQKGHSSKIHNLKQYYLNKIKVKKEVLVNQKFIKEDRAIRIWTEKD</sequence>